<geneLocation type="mitochondrion" evidence="1"/>
<dbReference type="EMBL" id="MW810348">
    <property type="protein sequence ID" value="QVQ56642.1"/>
    <property type="molecule type" value="Genomic_DNA"/>
</dbReference>
<proteinExistence type="inferred from homology"/>
<accession>A0A8E6NXX4</accession>
<protein>
    <submittedName>
        <fullName evidence="1">Ribosomal protein S11</fullName>
    </submittedName>
</protein>
<dbReference type="PIRSF" id="PIRSF002131">
    <property type="entry name" value="Ribosomal_S11"/>
    <property type="match status" value="1"/>
</dbReference>
<dbReference type="AlphaFoldDB" id="A0A8E6NXX4"/>
<dbReference type="GO" id="GO:0005840">
    <property type="term" value="C:ribosome"/>
    <property type="evidence" value="ECO:0007669"/>
    <property type="project" value="UniProtKB-KW"/>
</dbReference>
<gene>
    <name evidence="1" type="primary">rps11</name>
</gene>
<reference evidence="1" key="1">
    <citation type="submission" date="2021-03" db="EMBL/GenBank/DDBJ databases">
        <title>Transfer of the hemiparasitic marine red alga Erythrocystis saccata (Rhodomelaceae, Rhodophyta) to the tribe Streblocladieae inferred from organellar genome analysis.</title>
        <authorList>
            <person name="Hughey J.R."/>
        </authorList>
    </citation>
    <scope>NUCLEOTIDE SEQUENCE</scope>
</reference>
<dbReference type="Pfam" id="PF00411">
    <property type="entry name" value="Ribosomal_S11"/>
    <property type="match status" value="1"/>
</dbReference>
<sequence>MQIYFIFILFNQNNIFLTVTDSKGFIFFWKSIGMLKTKGLKKLSSSSIKNFIFLCLNNLKQKPFVKIHIKIKGFNKCKKFFLKILLTFLTNKILSICDNSLKPNNGCKLKKNRRL</sequence>
<keyword evidence="1" id="KW-0689">Ribosomal protein</keyword>
<keyword evidence="1" id="KW-0496">Mitochondrion</keyword>
<dbReference type="GO" id="GO:0003735">
    <property type="term" value="F:structural constituent of ribosome"/>
    <property type="evidence" value="ECO:0007669"/>
    <property type="project" value="InterPro"/>
</dbReference>
<dbReference type="HAMAP" id="MF_01310">
    <property type="entry name" value="Ribosomal_uS11"/>
    <property type="match status" value="1"/>
</dbReference>
<dbReference type="InterPro" id="IPR001971">
    <property type="entry name" value="Ribosomal_uS11"/>
</dbReference>
<dbReference type="GO" id="GO:0006412">
    <property type="term" value="P:translation"/>
    <property type="evidence" value="ECO:0007669"/>
    <property type="project" value="InterPro"/>
</dbReference>
<keyword evidence="1" id="KW-0687">Ribonucleoprotein</keyword>
<name>A0A8E6NXX4_9FLOR</name>
<evidence type="ECO:0000313" key="1">
    <source>
        <dbReference type="EMBL" id="QVQ56642.1"/>
    </source>
</evidence>
<organism evidence="1">
    <name type="scientific">Erythrocystis saccata</name>
    <dbReference type="NCBI Taxonomy" id="2822695"/>
    <lineage>
        <taxon>Eukaryota</taxon>
        <taxon>Rhodophyta</taxon>
        <taxon>Florideophyceae</taxon>
        <taxon>Rhodymeniophycidae</taxon>
        <taxon>Ceramiales</taxon>
        <taxon>Rhodomelaceae</taxon>
        <taxon>Erythrocystis</taxon>
    </lineage>
</organism>